<feature type="domain" description="Peptidase S8/S53" evidence="10">
    <location>
        <begin position="27"/>
        <end position="472"/>
    </location>
</feature>
<comment type="subcellular location">
    <subcellularLocation>
        <location evidence="1">Secreted</location>
    </subcellularLocation>
</comment>
<evidence type="ECO:0000313" key="13">
    <source>
        <dbReference type="Proteomes" id="UP000594261"/>
    </source>
</evidence>
<dbReference type="GO" id="GO:0009609">
    <property type="term" value="P:response to symbiotic bacterium"/>
    <property type="evidence" value="ECO:0007669"/>
    <property type="project" value="UniProtKB-ARBA"/>
</dbReference>
<dbReference type="Pfam" id="PF17766">
    <property type="entry name" value="fn3_6"/>
    <property type="match status" value="1"/>
</dbReference>
<dbReference type="InterPro" id="IPR036852">
    <property type="entry name" value="Peptidase_S8/S53_dom_sf"/>
</dbReference>
<evidence type="ECO:0000256" key="7">
    <source>
        <dbReference type="ARBA" id="ARBA00022825"/>
    </source>
</evidence>
<evidence type="ECO:0000259" key="11">
    <source>
        <dbReference type="Pfam" id="PF17766"/>
    </source>
</evidence>
<dbReference type="Gramene" id="QL04p095844:mrna">
    <property type="protein sequence ID" value="QL04p095844:mrna"/>
    <property type="gene ID" value="QL04p095844"/>
</dbReference>
<keyword evidence="5" id="KW-0732">Signal</keyword>
<proteinExistence type="inferred from homology"/>
<keyword evidence="13" id="KW-1185">Reference proteome</keyword>
<protein>
    <recommendedName>
        <fullName evidence="14">Cucumisin</fullName>
    </recommendedName>
</protein>
<dbReference type="GO" id="GO:0004252">
    <property type="term" value="F:serine-type endopeptidase activity"/>
    <property type="evidence" value="ECO:0007669"/>
    <property type="project" value="UniProtKB-UniRule"/>
</dbReference>
<dbReference type="Gene3D" id="3.50.30.30">
    <property type="match status" value="1"/>
</dbReference>
<name>A0A7N2LJJ8_QUELO</name>
<dbReference type="Gene3D" id="3.40.50.200">
    <property type="entry name" value="Peptidase S8/S53 domain"/>
    <property type="match status" value="1"/>
</dbReference>
<evidence type="ECO:0000256" key="1">
    <source>
        <dbReference type="ARBA" id="ARBA00004613"/>
    </source>
</evidence>
<evidence type="ECO:0000256" key="6">
    <source>
        <dbReference type="ARBA" id="ARBA00022801"/>
    </source>
</evidence>
<keyword evidence="7 9" id="KW-0720">Serine protease</keyword>
<dbReference type="Pfam" id="PF00082">
    <property type="entry name" value="Peptidase_S8"/>
    <property type="match status" value="1"/>
</dbReference>
<dbReference type="EMBL" id="LRBV02000004">
    <property type="status" value="NOT_ANNOTATED_CDS"/>
    <property type="molecule type" value="Genomic_DNA"/>
</dbReference>
<keyword evidence="4 9" id="KW-0645">Protease</keyword>
<dbReference type="InterPro" id="IPR015500">
    <property type="entry name" value="Peptidase_S8_subtilisin-rel"/>
</dbReference>
<dbReference type="Proteomes" id="UP000594261">
    <property type="component" value="Chromosome 4"/>
</dbReference>
<organism evidence="12 13">
    <name type="scientific">Quercus lobata</name>
    <name type="common">Valley oak</name>
    <dbReference type="NCBI Taxonomy" id="97700"/>
    <lineage>
        <taxon>Eukaryota</taxon>
        <taxon>Viridiplantae</taxon>
        <taxon>Streptophyta</taxon>
        <taxon>Embryophyta</taxon>
        <taxon>Tracheophyta</taxon>
        <taxon>Spermatophyta</taxon>
        <taxon>Magnoliopsida</taxon>
        <taxon>eudicotyledons</taxon>
        <taxon>Gunneridae</taxon>
        <taxon>Pentapetalae</taxon>
        <taxon>rosids</taxon>
        <taxon>fabids</taxon>
        <taxon>Fagales</taxon>
        <taxon>Fagaceae</taxon>
        <taxon>Quercus</taxon>
    </lineage>
</organism>
<evidence type="ECO:0000256" key="4">
    <source>
        <dbReference type="ARBA" id="ARBA00022670"/>
    </source>
</evidence>
<dbReference type="InterPro" id="IPR041469">
    <property type="entry name" value="Subtilisin-like_FN3"/>
</dbReference>
<dbReference type="PROSITE" id="PS00138">
    <property type="entry name" value="SUBTILASE_SER"/>
    <property type="match status" value="1"/>
</dbReference>
<comment type="similarity">
    <text evidence="2 9">Belongs to the peptidase S8 family.</text>
</comment>
<accession>A0A7N2LJJ8</accession>
<dbReference type="PRINTS" id="PR00723">
    <property type="entry name" value="SUBTILISIN"/>
</dbReference>
<dbReference type="InParanoid" id="A0A7N2LJJ8"/>
<dbReference type="GO" id="GO:0006508">
    <property type="term" value="P:proteolysis"/>
    <property type="evidence" value="ECO:0007669"/>
    <property type="project" value="UniProtKB-KW"/>
</dbReference>
<evidence type="ECO:0000256" key="8">
    <source>
        <dbReference type="PIRSR" id="PIRSR615500-1"/>
    </source>
</evidence>
<dbReference type="CDD" id="cd02120">
    <property type="entry name" value="PA_subtilisin_like"/>
    <property type="match status" value="1"/>
</dbReference>
<dbReference type="InterPro" id="IPR000209">
    <property type="entry name" value="Peptidase_S8/S53_dom"/>
</dbReference>
<feature type="active site" description="Charge relay system" evidence="8 9">
    <location>
        <position position="35"/>
    </location>
</feature>
<dbReference type="CDD" id="cd04852">
    <property type="entry name" value="Peptidases_S8_3"/>
    <property type="match status" value="1"/>
</dbReference>
<keyword evidence="6 9" id="KW-0378">Hydrolase</keyword>
<dbReference type="FunFam" id="3.40.50.200:FF:000006">
    <property type="entry name" value="Subtilisin-like protease SBT1.5"/>
    <property type="match status" value="1"/>
</dbReference>
<dbReference type="PANTHER" id="PTHR10795">
    <property type="entry name" value="PROPROTEIN CONVERTASE SUBTILISIN/KEXIN"/>
    <property type="match status" value="1"/>
</dbReference>
<evidence type="ECO:0000256" key="9">
    <source>
        <dbReference type="PROSITE-ProRule" id="PRU01240"/>
    </source>
</evidence>
<evidence type="ECO:0000256" key="3">
    <source>
        <dbReference type="ARBA" id="ARBA00022525"/>
    </source>
</evidence>
<evidence type="ECO:0000259" key="10">
    <source>
        <dbReference type="Pfam" id="PF00082"/>
    </source>
</evidence>
<dbReference type="OMA" id="ICNDIGC"/>
<dbReference type="InterPro" id="IPR034197">
    <property type="entry name" value="Peptidases_S8_3"/>
</dbReference>
<dbReference type="InterPro" id="IPR045051">
    <property type="entry name" value="SBT"/>
</dbReference>
<evidence type="ECO:0000256" key="2">
    <source>
        <dbReference type="ARBA" id="ARBA00011073"/>
    </source>
</evidence>
<feature type="domain" description="Subtilisin-like protease fibronectin type-III" evidence="11">
    <location>
        <begin position="531"/>
        <end position="628"/>
    </location>
</feature>
<keyword evidence="3" id="KW-0964">Secreted</keyword>
<dbReference type="AlphaFoldDB" id="A0A7N2LJJ8"/>
<evidence type="ECO:0000256" key="5">
    <source>
        <dbReference type="ARBA" id="ARBA00022729"/>
    </source>
</evidence>
<reference evidence="12" key="2">
    <citation type="submission" date="2021-01" db="UniProtKB">
        <authorList>
            <consortium name="EnsemblPlants"/>
        </authorList>
    </citation>
    <scope>IDENTIFICATION</scope>
</reference>
<dbReference type="GO" id="GO:0005576">
    <property type="term" value="C:extracellular region"/>
    <property type="evidence" value="ECO:0007669"/>
    <property type="project" value="UniProtKB-SubCell"/>
</dbReference>
<dbReference type="Gene3D" id="2.60.40.2310">
    <property type="match status" value="1"/>
</dbReference>
<dbReference type="EnsemblPlants" id="QL04p095844:mrna">
    <property type="protein sequence ID" value="QL04p095844:mrna"/>
    <property type="gene ID" value="QL04p095844"/>
</dbReference>
<dbReference type="SUPFAM" id="SSF52743">
    <property type="entry name" value="Subtilisin-like"/>
    <property type="match status" value="1"/>
</dbReference>
<evidence type="ECO:0000313" key="12">
    <source>
        <dbReference type="EnsemblPlants" id="QL04p095844:mrna"/>
    </source>
</evidence>
<evidence type="ECO:0008006" key="14">
    <source>
        <dbReference type="Google" id="ProtNLM"/>
    </source>
</evidence>
<feature type="active site" description="Charge relay system" evidence="8 9">
    <location>
        <position position="424"/>
    </location>
</feature>
<sequence>MQKLHTTRSWDFLGVPQSVKRNHQIESNIIVGVLDTGIYIDAPSFDDKGLGPPPSKWKGTCQVKGNFTGCNNKVIGARFYHHGSIIPSPSPSPLDEEGHGSHTSSIIAGASIAGASLYGLAKGIARGGVPSARIAVYKVCWEDGCSDIDMLAALDDAISDGVDLISISIGGDSRNYFENPLAVGAFHAMKKGILTTCSAGNDGPSFYSVENTAPWILTVGASGMDRQFRTPIEVGNGIKTSGFSVNTFSPNKRMYPLTTAVIAVNGSLPRNQNPWLCGEGSLDANKVKGKIVLCQGDLTQDYVKDLGGLGAIISLPQQLDVGYTFVIPVALIDTNVSNQIEKYVNSTRAPRAVIYKSTTVRNAATPFVASFSSRGPNRLSSAILKPDIMAPGIDILAAYSKLASVTGDPEDNRFGVYNIVSGTSMSCPHVVAAAAYVKSFHPNWSPTTIKSALMTTASELKIKNVQAELAYGAGQIDPVRALDPGLVYDMSKYDYIHFLCNEGYGGTALRLFTDGKTNCSSVPNIGGHDALNYPSMYLELRNTNSSISAIFHRTVTNVGSRNSIYKAIVKAPAVLDVTVVPNQLAFSHLNEKKSFMVVIKGPPLNNVTSLSASLEWNDTKHRVKNPILLFWTVSDDEGLGKPFV</sequence>
<dbReference type="InterPro" id="IPR023828">
    <property type="entry name" value="Peptidase_S8_Ser-AS"/>
</dbReference>
<reference evidence="12 13" key="1">
    <citation type="journal article" date="2016" name="G3 (Bethesda)">
        <title>First Draft Assembly and Annotation of the Genome of a California Endemic Oak Quercus lobata Nee (Fagaceae).</title>
        <authorList>
            <person name="Sork V.L."/>
            <person name="Fitz-Gibbon S.T."/>
            <person name="Puiu D."/>
            <person name="Crepeau M."/>
            <person name="Gugger P.F."/>
            <person name="Sherman R."/>
            <person name="Stevens K."/>
            <person name="Langley C.H."/>
            <person name="Pellegrini M."/>
            <person name="Salzberg S.L."/>
        </authorList>
    </citation>
    <scope>NUCLEOTIDE SEQUENCE [LARGE SCALE GENOMIC DNA]</scope>
    <source>
        <strain evidence="12 13">cv. SW786</strain>
    </source>
</reference>
<feature type="active site" description="Charge relay system" evidence="8 9">
    <location>
        <position position="99"/>
    </location>
</feature>
<dbReference type="PROSITE" id="PS51892">
    <property type="entry name" value="SUBTILASE"/>
    <property type="match status" value="1"/>
</dbReference>